<dbReference type="EMBL" id="AP023086">
    <property type="protein sequence ID" value="BCD98663.1"/>
    <property type="molecule type" value="Genomic_DNA"/>
</dbReference>
<dbReference type="InterPro" id="IPR051839">
    <property type="entry name" value="RD_transcriptional_regulator"/>
</dbReference>
<accession>A0AAN2BL17</accession>
<dbReference type="KEGG" id="marq:MARGE09_P2856"/>
<dbReference type="EMBL" id="AP023086">
    <property type="protein sequence ID" value="BCD98658.1"/>
    <property type="molecule type" value="Genomic_DNA"/>
</dbReference>
<dbReference type="Pfam" id="PF01527">
    <property type="entry name" value="HTH_Tnp_1"/>
    <property type="match status" value="1"/>
</dbReference>
<dbReference type="KEGG" id="marq:MARGE09_P2864"/>
<dbReference type="EMBL" id="AP023086">
    <property type="protein sequence ID" value="BCD96274.1"/>
    <property type="molecule type" value="Genomic_DNA"/>
</dbReference>
<dbReference type="KEGG" id="marq:MARGE09_P0135"/>
<dbReference type="EMBL" id="AP023086">
    <property type="protein sequence ID" value="BCD96027.1"/>
    <property type="molecule type" value="Genomic_DNA"/>
</dbReference>
<dbReference type="PANTHER" id="PTHR33215:SF13">
    <property type="entry name" value="PROTEIN DISTAL ANTENNA"/>
    <property type="match status" value="1"/>
</dbReference>
<evidence type="ECO:0000256" key="1">
    <source>
        <dbReference type="ARBA" id="ARBA00009964"/>
    </source>
</evidence>
<dbReference type="GO" id="GO:0003677">
    <property type="term" value="F:DNA binding"/>
    <property type="evidence" value="ECO:0007669"/>
    <property type="project" value="InterPro"/>
</dbReference>
<evidence type="ECO:0000313" key="8">
    <source>
        <dbReference type="EMBL" id="BCD98658.1"/>
    </source>
</evidence>
<dbReference type="PANTHER" id="PTHR33215">
    <property type="entry name" value="PROTEIN DISTAL ANTENNA"/>
    <property type="match status" value="1"/>
</dbReference>
<evidence type="ECO:0000313" key="10">
    <source>
        <dbReference type="Proteomes" id="UP001320119"/>
    </source>
</evidence>
<reference evidence="8 10" key="1">
    <citation type="journal article" date="2022" name="IScience">
        <title>An ultrasensitive nanofiber-based assay for enzymatic hydrolysis and deep-sea microbial degradation of cellulose.</title>
        <authorList>
            <person name="Tsudome M."/>
            <person name="Tachioka M."/>
            <person name="Miyazaki M."/>
            <person name="Uchimura K."/>
            <person name="Tsuda M."/>
            <person name="Takaki Y."/>
            <person name="Deguchi S."/>
        </authorList>
    </citation>
    <scope>NUCLEOTIDE SEQUENCE [LARGE SCALE GENOMIC DNA]</scope>
    <source>
        <strain evidence="8 10">GE09</strain>
    </source>
</reference>
<dbReference type="EMBL" id="AP023086">
    <property type="protein sequence ID" value="BCD95936.1"/>
    <property type="molecule type" value="Genomic_DNA"/>
</dbReference>
<gene>
    <name evidence="2" type="ORF">MARGE09_P0135</name>
    <name evidence="3" type="ORF">MARGE09_P0226</name>
    <name evidence="4" type="ORF">MARGE09_P0442</name>
    <name evidence="5" type="ORF">MARGE09_P0474</name>
    <name evidence="6" type="ORF">MARGE09_P2842</name>
    <name evidence="7" type="ORF">MARGE09_P2856</name>
    <name evidence="8" type="ORF">MARGE09_P2859</name>
    <name evidence="9" type="ORF">MARGE09_P2864</name>
</gene>
<sequence>MTKKRTNRVYTQEFKKEAVALVTNEGYSVAKAAESLGIRANLLYRWKDNEEAQKTGVAPSCEERAELVRLRKEVKELRMEKEILKKASAFFAKEMK</sequence>
<protein>
    <submittedName>
        <fullName evidence="8">Transposase</fullName>
    </submittedName>
</protein>
<dbReference type="EMBL" id="AP023086">
    <property type="protein sequence ID" value="BCD96243.1"/>
    <property type="molecule type" value="Genomic_DNA"/>
</dbReference>
<evidence type="ECO:0000313" key="5">
    <source>
        <dbReference type="EMBL" id="BCD96274.1"/>
    </source>
</evidence>
<proteinExistence type="inferred from homology"/>
<dbReference type="GO" id="GO:0006313">
    <property type="term" value="P:DNA transposition"/>
    <property type="evidence" value="ECO:0007669"/>
    <property type="project" value="InterPro"/>
</dbReference>
<dbReference type="KEGG" id="marq:MARGE09_P0474"/>
<name>A0AAN2BL17_9GAMM</name>
<dbReference type="AlphaFoldDB" id="A0AAN2BL17"/>
<dbReference type="GO" id="GO:0004803">
    <property type="term" value="F:transposase activity"/>
    <property type="evidence" value="ECO:0007669"/>
    <property type="project" value="InterPro"/>
</dbReference>
<dbReference type="Gene3D" id="1.10.10.60">
    <property type="entry name" value="Homeodomain-like"/>
    <property type="match status" value="1"/>
</dbReference>
<evidence type="ECO:0000313" key="4">
    <source>
        <dbReference type="EMBL" id="BCD96243.1"/>
    </source>
</evidence>
<evidence type="ECO:0000313" key="7">
    <source>
        <dbReference type="EMBL" id="BCD98655.1"/>
    </source>
</evidence>
<organism evidence="8 10">
    <name type="scientific">Marinagarivorans cellulosilyticus</name>
    <dbReference type="NCBI Taxonomy" id="2721545"/>
    <lineage>
        <taxon>Bacteria</taxon>
        <taxon>Pseudomonadati</taxon>
        <taxon>Pseudomonadota</taxon>
        <taxon>Gammaproteobacteria</taxon>
        <taxon>Cellvibrionales</taxon>
        <taxon>Cellvibrionaceae</taxon>
        <taxon>Marinagarivorans</taxon>
    </lineage>
</organism>
<dbReference type="SUPFAM" id="SSF46689">
    <property type="entry name" value="Homeodomain-like"/>
    <property type="match status" value="1"/>
</dbReference>
<evidence type="ECO:0000313" key="6">
    <source>
        <dbReference type="EMBL" id="BCD98641.1"/>
    </source>
</evidence>
<comment type="similarity">
    <text evidence="1">Belongs to the transposase 8 family.</text>
</comment>
<dbReference type="EMBL" id="AP023086">
    <property type="protein sequence ID" value="BCD98655.1"/>
    <property type="molecule type" value="Genomic_DNA"/>
</dbReference>
<dbReference type="KEGG" id="marq:MARGE09_P2859"/>
<dbReference type="Proteomes" id="UP001320119">
    <property type="component" value="Chromosome"/>
</dbReference>
<evidence type="ECO:0000313" key="3">
    <source>
        <dbReference type="EMBL" id="BCD96027.1"/>
    </source>
</evidence>
<dbReference type="EMBL" id="AP023086">
    <property type="protein sequence ID" value="BCD98641.1"/>
    <property type="molecule type" value="Genomic_DNA"/>
</dbReference>
<evidence type="ECO:0000313" key="2">
    <source>
        <dbReference type="EMBL" id="BCD95936.1"/>
    </source>
</evidence>
<dbReference type="InterPro" id="IPR009057">
    <property type="entry name" value="Homeodomain-like_sf"/>
</dbReference>
<dbReference type="KEGG" id="marq:MARGE09_P0226"/>
<dbReference type="KEGG" id="marq:MARGE09_P0442"/>
<evidence type="ECO:0000313" key="9">
    <source>
        <dbReference type="EMBL" id="BCD98663.1"/>
    </source>
</evidence>
<dbReference type="InterPro" id="IPR002514">
    <property type="entry name" value="Transposase_8"/>
</dbReference>
<keyword evidence="10" id="KW-1185">Reference proteome</keyword>
<dbReference type="KEGG" id="marq:MARGE09_P2842"/>